<evidence type="ECO:0000256" key="8">
    <source>
        <dbReference type="ARBA" id="ARBA00023065"/>
    </source>
</evidence>
<dbReference type="GO" id="GO:0006885">
    <property type="term" value="P:regulation of pH"/>
    <property type="evidence" value="ECO:0007669"/>
    <property type="project" value="InterPro"/>
</dbReference>
<dbReference type="RefSeq" id="WP_150450389.1">
    <property type="nucleotide sequence ID" value="NZ_VYSA01000005.1"/>
</dbReference>
<evidence type="ECO:0000313" key="12">
    <source>
        <dbReference type="EMBL" id="KAA9105658.1"/>
    </source>
</evidence>
<feature type="transmembrane region" description="Helical" evidence="11">
    <location>
        <begin position="224"/>
        <end position="242"/>
    </location>
</feature>
<feature type="transmembrane region" description="Helical" evidence="11">
    <location>
        <begin position="118"/>
        <end position="136"/>
    </location>
</feature>
<dbReference type="GO" id="GO:0005886">
    <property type="term" value="C:plasma membrane"/>
    <property type="evidence" value="ECO:0007669"/>
    <property type="project" value="UniProtKB-SubCell"/>
</dbReference>
<dbReference type="PANTHER" id="PTHR30341">
    <property type="entry name" value="SODIUM ION/PROTON ANTIPORTER NHAA-RELATED"/>
    <property type="match status" value="1"/>
</dbReference>
<accession>A0A5J5IXR9</accession>
<keyword evidence="5 11" id="KW-0812">Transmembrane</keyword>
<name>A0A5J5IXR9_9MICO</name>
<evidence type="ECO:0000256" key="7">
    <source>
        <dbReference type="ARBA" id="ARBA00023053"/>
    </source>
</evidence>
<dbReference type="PANTHER" id="PTHR30341:SF0">
    <property type="entry name" value="NA(+)_H(+) ANTIPORTER NHAA"/>
    <property type="match status" value="1"/>
</dbReference>
<organism evidence="12 13">
    <name type="scientific">Microbacterium rhizomatis</name>
    <dbReference type="NCBI Taxonomy" id="1631477"/>
    <lineage>
        <taxon>Bacteria</taxon>
        <taxon>Bacillati</taxon>
        <taxon>Actinomycetota</taxon>
        <taxon>Actinomycetes</taxon>
        <taxon>Micrococcales</taxon>
        <taxon>Microbacteriaceae</taxon>
        <taxon>Microbacterium</taxon>
    </lineage>
</organism>
<dbReference type="Proteomes" id="UP000325827">
    <property type="component" value="Unassembled WGS sequence"/>
</dbReference>
<evidence type="ECO:0000256" key="4">
    <source>
        <dbReference type="ARBA" id="ARBA00022475"/>
    </source>
</evidence>
<evidence type="ECO:0000256" key="6">
    <source>
        <dbReference type="ARBA" id="ARBA00022989"/>
    </source>
</evidence>
<evidence type="ECO:0000256" key="10">
    <source>
        <dbReference type="ARBA" id="ARBA00023201"/>
    </source>
</evidence>
<dbReference type="AlphaFoldDB" id="A0A5J5IXR9"/>
<feature type="transmembrane region" description="Helical" evidence="11">
    <location>
        <begin position="52"/>
        <end position="70"/>
    </location>
</feature>
<dbReference type="Gene3D" id="1.20.1530.10">
    <property type="entry name" value="Na+/H+ antiporter like domain"/>
    <property type="match status" value="1"/>
</dbReference>
<gene>
    <name evidence="11" type="primary">nhaA</name>
    <name evidence="12" type="ORF">F6B43_18020</name>
</gene>
<evidence type="ECO:0000313" key="13">
    <source>
        <dbReference type="Proteomes" id="UP000325827"/>
    </source>
</evidence>
<dbReference type="InterPro" id="IPR004670">
    <property type="entry name" value="NhaA"/>
</dbReference>
<feature type="transmembrane region" description="Helical" evidence="11">
    <location>
        <begin position="249"/>
        <end position="267"/>
    </location>
</feature>
<keyword evidence="2 11" id="KW-0813">Transport</keyword>
<keyword evidence="10 11" id="KW-0739">Sodium transport</keyword>
<comment type="similarity">
    <text evidence="11">Belongs to the NhaA Na(+)/H(+) (TC 2.A.33) antiporter family.</text>
</comment>
<evidence type="ECO:0000256" key="11">
    <source>
        <dbReference type="HAMAP-Rule" id="MF_01844"/>
    </source>
</evidence>
<keyword evidence="13" id="KW-1185">Reference proteome</keyword>
<evidence type="ECO:0000256" key="5">
    <source>
        <dbReference type="ARBA" id="ARBA00022692"/>
    </source>
</evidence>
<keyword evidence="8 11" id="KW-0406">Ion transport</keyword>
<feature type="transmembrane region" description="Helical" evidence="11">
    <location>
        <begin position="350"/>
        <end position="371"/>
    </location>
</feature>
<comment type="function">
    <text evidence="11">Na(+)/H(+) antiporter that extrudes sodium in exchange for external protons.</text>
</comment>
<feature type="transmembrane region" description="Helical" evidence="11">
    <location>
        <begin position="173"/>
        <end position="193"/>
    </location>
</feature>
<reference evidence="13" key="1">
    <citation type="submission" date="2019-09" db="EMBL/GenBank/DDBJ databases">
        <title>Mumia zhuanghuii sp. nov. isolated from the intestinal contents of plateau pika (Ochotona curzoniae) in the Qinghai-Tibet plateau of China.</title>
        <authorList>
            <person name="Tian Z."/>
        </authorList>
    </citation>
    <scope>NUCLEOTIDE SEQUENCE [LARGE SCALE GENOMIC DNA]</scope>
    <source>
        <strain evidence="13">JCM 30598</strain>
    </source>
</reference>
<comment type="subcellular location">
    <subcellularLocation>
        <location evidence="1">Cell inner membrane</location>
        <topology evidence="1">Multi-pass membrane protein</topology>
    </subcellularLocation>
    <subcellularLocation>
        <location evidence="11">Cell membrane</location>
        <topology evidence="11">Multi-pass membrane protein</topology>
    </subcellularLocation>
</comment>
<dbReference type="EMBL" id="VYSA01000005">
    <property type="protein sequence ID" value="KAA9105658.1"/>
    <property type="molecule type" value="Genomic_DNA"/>
</dbReference>
<feature type="transmembrane region" description="Helical" evidence="11">
    <location>
        <begin position="200"/>
        <end position="218"/>
    </location>
</feature>
<feature type="transmembrane region" description="Helical" evidence="11">
    <location>
        <begin position="279"/>
        <end position="301"/>
    </location>
</feature>
<dbReference type="OrthoDB" id="9808135at2"/>
<feature type="transmembrane region" description="Helical" evidence="11">
    <location>
        <begin position="143"/>
        <end position="167"/>
    </location>
</feature>
<evidence type="ECO:0000256" key="1">
    <source>
        <dbReference type="ARBA" id="ARBA00004429"/>
    </source>
</evidence>
<evidence type="ECO:0000256" key="2">
    <source>
        <dbReference type="ARBA" id="ARBA00022448"/>
    </source>
</evidence>
<dbReference type="Pfam" id="PF06965">
    <property type="entry name" value="Na_H_antiport_1"/>
    <property type="match status" value="1"/>
</dbReference>
<feature type="transmembrane region" description="Helical" evidence="11">
    <location>
        <begin position="313"/>
        <end position="335"/>
    </location>
</feature>
<evidence type="ECO:0000256" key="3">
    <source>
        <dbReference type="ARBA" id="ARBA00022449"/>
    </source>
</evidence>
<proteinExistence type="inferred from homology"/>
<comment type="catalytic activity">
    <reaction evidence="11">
        <text>Na(+)(in) + 2 H(+)(out) = Na(+)(out) + 2 H(+)(in)</text>
        <dbReference type="Rhea" id="RHEA:29251"/>
        <dbReference type="ChEBI" id="CHEBI:15378"/>
        <dbReference type="ChEBI" id="CHEBI:29101"/>
    </reaction>
</comment>
<comment type="caution">
    <text evidence="12">The sequence shown here is derived from an EMBL/GenBank/DDBJ whole genome shotgun (WGS) entry which is preliminary data.</text>
</comment>
<keyword evidence="9 11" id="KW-0472">Membrane</keyword>
<sequence length="397" mass="40574">MTLLRSARFPALLLLIAAIAGIVVANTPIGADVIGFMQLHVGVAGTAVDLSLAHWVSDGLLAVFFFSVSIELQFELTRGELRSFRKAVQPAIAAAGGVIVPIAIYLAITAGSGLESGWPIPTATDIAFALGVLAVFGRGLPPAVRVFLLALAILDDIVGIIFIAVLFATDVNFGLLAMAVIAVIAFAILSRMLDTRARAIIIPLLVVLAGATWVLVLASGVHATIAGVALGLAMAQSPALRVRHAIEPWINGVILPVFAFSAALVPIPSVGESGLSPAFWGILIALPVGKLIGIAGAGWIGQRVIAGAANTRIALGDLLAAGALGGIGFTVSLLLSELAFAGDRLVRDEAVLGVIGGSVASVVLAGVLVSWRARHHRALENRAPAVTTSGAAQEGRA</sequence>
<feature type="transmembrane region" description="Helical" evidence="11">
    <location>
        <begin position="91"/>
        <end position="112"/>
    </location>
</feature>
<dbReference type="InterPro" id="IPR023171">
    <property type="entry name" value="Na/H_antiporter_dom_sf"/>
</dbReference>
<keyword evidence="3 11" id="KW-0050">Antiport</keyword>
<keyword evidence="4 11" id="KW-1003">Cell membrane</keyword>
<protein>
    <recommendedName>
        <fullName evidence="11">Na(+)/H(+) antiporter NhaA</fullName>
    </recommendedName>
    <alternativeName>
        <fullName evidence="11">Sodium/proton antiporter NhaA</fullName>
    </alternativeName>
</protein>
<dbReference type="GO" id="GO:0015385">
    <property type="term" value="F:sodium:proton antiporter activity"/>
    <property type="evidence" value="ECO:0007669"/>
    <property type="project" value="TreeGrafter"/>
</dbReference>
<evidence type="ECO:0000256" key="9">
    <source>
        <dbReference type="ARBA" id="ARBA00023136"/>
    </source>
</evidence>
<keyword evidence="6 11" id="KW-1133">Transmembrane helix</keyword>
<keyword evidence="7 11" id="KW-0915">Sodium</keyword>
<dbReference type="HAMAP" id="MF_01844">
    <property type="entry name" value="NhaA"/>
    <property type="match status" value="1"/>
</dbReference>